<comment type="caution">
    <text evidence="2">The sequence shown here is derived from an EMBL/GenBank/DDBJ whole genome shotgun (WGS) entry which is preliminary data.</text>
</comment>
<dbReference type="EMBL" id="MLCF01000019">
    <property type="protein sequence ID" value="OIV38536.1"/>
    <property type="molecule type" value="Genomic_DNA"/>
</dbReference>
<sequence length="92" mass="9645">MILLWTGAALAWLVVITRPQFSDCFGIGGACNPHLDELFDAAGWLFWSSQAAGIVAVALSSEASRDRARIAAVVTQYSIGAATLVAIPLIAV</sequence>
<keyword evidence="1" id="KW-0812">Transmembrane</keyword>
<protein>
    <submittedName>
        <fullName evidence="2">Uncharacterized protein</fullName>
    </submittedName>
</protein>
<keyword evidence="3" id="KW-1185">Reference proteome</keyword>
<organism evidence="2 3">
    <name type="scientific">Mangrovactinospora gilvigrisea</name>
    <dbReference type="NCBI Taxonomy" id="1428644"/>
    <lineage>
        <taxon>Bacteria</taxon>
        <taxon>Bacillati</taxon>
        <taxon>Actinomycetota</taxon>
        <taxon>Actinomycetes</taxon>
        <taxon>Kitasatosporales</taxon>
        <taxon>Streptomycetaceae</taxon>
        <taxon>Mangrovactinospora</taxon>
    </lineage>
</organism>
<accession>A0A1J7CAJ7</accession>
<dbReference type="Proteomes" id="UP000243342">
    <property type="component" value="Unassembled WGS sequence"/>
</dbReference>
<feature type="transmembrane region" description="Helical" evidence="1">
    <location>
        <begin position="41"/>
        <end position="59"/>
    </location>
</feature>
<keyword evidence="1" id="KW-0472">Membrane</keyword>
<evidence type="ECO:0000256" key="1">
    <source>
        <dbReference type="SAM" id="Phobius"/>
    </source>
</evidence>
<name>A0A1J7CAJ7_9ACTN</name>
<keyword evidence="1" id="KW-1133">Transmembrane helix</keyword>
<evidence type="ECO:0000313" key="3">
    <source>
        <dbReference type="Proteomes" id="UP000243342"/>
    </source>
</evidence>
<dbReference type="AlphaFoldDB" id="A0A1J7CAJ7"/>
<feature type="transmembrane region" description="Helical" evidence="1">
    <location>
        <begin position="71"/>
        <end position="91"/>
    </location>
</feature>
<dbReference type="STRING" id="1428644.BIV57_05220"/>
<gene>
    <name evidence="2" type="ORF">BIV57_05220</name>
</gene>
<reference evidence="2 3" key="1">
    <citation type="submission" date="2016-10" db="EMBL/GenBank/DDBJ databases">
        <title>Genome sequence of Streptomyces gilvigriseus MUSC 26.</title>
        <authorList>
            <person name="Lee L.-H."/>
            <person name="Ser H.-L."/>
        </authorList>
    </citation>
    <scope>NUCLEOTIDE SEQUENCE [LARGE SCALE GENOMIC DNA]</scope>
    <source>
        <strain evidence="2 3">MUSC 26</strain>
    </source>
</reference>
<proteinExistence type="predicted"/>
<evidence type="ECO:0000313" key="2">
    <source>
        <dbReference type="EMBL" id="OIV38536.1"/>
    </source>
</evidence>